<reference evidence="2" key="1">
    <citation type="submission" date="2014-09" db="EMBL/GenBank/DDBJ databases">
        <authorList>
            <person name="Mudge J."/>
            <person name="Ramaraj T."/>
            <person name="Lindquist I.E."/>
            <person name="Bharti A.K."/>
            <person name="Sundararajan A."/>
            <person name="Cameron C.T."/>
            <person name="Woodward J.E."/>
            <person name="May G.D."/>
            <person name="Brubaker C."/>
            <person name="Broadhvest J."/>
            <person name="Wilkins T.A."/>
        </authorList>
    </citation>
    <scope>NUCLEOTIDE SEQUENCE</scope>
    <source>
        <strain evidence="2">cv. AKA8401</strain>
    </source>
</reference>
<sequence length="493" mass="56651">MSSRQDLLKMTAFFISPEKPRDISVLITRTALLLCLFTSITLVLCVSFSNRPHPFSRFTSPNRKAFPRPPDNSPTNISHLLFCVGGSAKTWQERRALSSLWWDVNLTRGFFWLDEEPEATAVNSYGTESGISLPYRVSNPEWTRFKYSSSRYAVRVARIILDSFNLKLPNVRWFVLGDDDTVFFTHNLVSVLARYDHREMWYIGGISESVEQNVMHAYDMAFGGGGIAVSYALAEKLVKALDGCLNRYFYFYGSDQRIWACIYEIGVPLTKEPGFHQFDIRGDPYGLLAAHPMAPLLSFHHVEALTPMFPNKTRTDSLKALIEPYRLDPSRILQQYICYDSKRKWSITIAWGYTIQIYPWLVSAVDQHMPLQTFRTWRSWSNGPFTFKTRPVPDNPCEQPVLYFLDRVEEVGSSGTRTRYKLSILGKACNNTTDYAPVMAVKNIVVTSMKMAPDYWQKAPHRQCCEIMDKGSIKSGTMQIRIRNCRQWETTSV</sequence>
<dbReference type="EMBL" id="JRRC01106718">
    <property type="protein sequence ID" value="KHF99988.1"/>
    <property type="molecule type" value="Genomic_DNA"/>
</dbReference>
<evidence type="ECO:0000313" key="1">
    <source>
        <dbReference type="EMBL" id="KHF99988.1"/>
    </source>
</evidence>
<name>A0A0B0MKJ7_GOSAR</name>
<dbReference type="Proteomes" id="UP000032142">
    <property type="component" value="Unassembled WGS sequence"/>
</dbReference>
<gene>
    <name evidence="1" type="ORF">F383_03566</name>
</gene>
<keyword evidence="1" id="KW-0808">Transferase</keyword>
<proteinExistence type="predicted"/>
<dbReference type="FunFam" id="3.90.550.50:FF:000006">
    <property type="entry name" value="Fringe-related protein-like"/>
    <property type="match status" value="1"/>
</dbReference>
<accession>A0A0B0MKJ7</accession>
<protein>
    <submittedName>
        <fullName evidence="1">Beta-1,3-glucosyltransferase</fullName>
    </submittedName>
</protein>
<organism evidence="1 2">
    <name type="scientific">Gossypium arboreum</name>
    <name type="common">Tree cotton</name>
    <name type="synonym">Gossypium nanking</name>
    <dbReference type="NCBI Taxonomy" id="29729"/>
    <lineage>
        <taxon>Eukaryota</taxon>
        <taxon>Viridiplantae</taxon>
        <taxon>Streptophyta</taxon>
        <taxon>Embryophyta</taxon>
        <taxon>Tracheophyta</taxon>
        <taxon>Spermatophyta</taxon>
        <taxon>Magnoliopsida</taxon>
        <taxon>eudicotyledons</taxon>
        <taxon>Gunneridae</taxon>
        <taxon>Pentapetalae</taxon>
        <taxon>rosids</taxon>
        <taxon>malvids</taxon>
        <taxon>Malvales</taxon>
        <taxon>Malvaceae</taxon>
        <taxon>Malvoideae</taxon>
        <taxon>Gossypium</taxon>
    </lineage>
</organism>
<dbReference type="Pfam" id="PF04646">
    <property type="entry name" value="DUF604"/>
    <property type="match status" value="1"/>
</dbReference>
<dbReference type="Gene3D" id="3.90.550.50">
    <property type="match status" value="1"/>
</dbReference>
<comment type="caution">
    <text evidence="1">The sequence shown here is derived from an EMBL/GenBank/DDBJ whole genome shotgun (WGS) entry which is preliminary data.</text>
</comment>
<dbReference type="AlphaFoldDB" id="A0A0B0MKJ7"/>
<dbReference type="PANTHER" id="PTHR10811">
    <property type="entry name" value="FRINGE-RELATED"/>
    <property type="match status" value="1"/>
</dbReference>
<dbReference type="InterPro" id="IPR006740">
    <property type="entry name" value="DUF604"/>
</dbReference>
<keyword evidence="2" id="KW-1185">Reference proteome</keyword>
<evidence type="ECO:0000313" key="2">
    <source>
        <dbReference type="Proteomes" id="UP000032142"/>
    </source>
</evidence>
<dbReference type="GO" id="GO:0016740">
    <property type="term" value="F:transferase activity"/>
    <property type="evidence" value="ECO:0007669"/>
    <property type="project" value="UniProtKB-KW"/>
</dbReference>